<proteinExistence type="inferred from homology"/>
<comment type="function">
    <text evidence="5">Catalyzes the phosphorylation of thiamine to thiamine phosphate.</text>
</comment>
<evidence type="ECO:0000259" key="6">
    <source>
        <dbReference type="Pfam" id="PF01636"/>
    </source>
</evidence>
<evidence type="ECO:0000256" key="1">
    <source>
        <dbReference type="ARBA" id="ARBA00022679"/>
    </source>
</evidence>
<comment type="caution">
    <text evidence="7">The sequence shown here is derived from an EMBL/GenBank/DDBJ whole genome shotgun (WGS) entry which is preliminary data.</text>
</comment>
<dbReference type="SUPFAM" id="SSF56112">
    <property type="entry name" value="Protein kinase-like (PK-like)"/>
    <property type="match status" value="1"/>
</dbReference>
<dbReference type="HAMAP" id="MF_01604">
    <property type="entry name" value="Thiamine_kinase"/>
    <property type="match status" value="1"/>
</dbReference>
<accession>A0ABU6EC88</accession>
<keyword evidence="8" id="KW-1185">Reference proteome</keyword>
<keyword evidence="4 5" id="KW-0067">ATP-binding</keyword>
<gene>
    <name evidence="5" type="primary">thiK</name>
    <name evidence="7" type="ORF">NA736_06540</name>
</gene>
<keyword evidence="2 5" id="KW-0547">Nucleotide-binding</keyword>
<evidence type="ECO:0000256" key="5">
    <source>
        <dbReference type="HAMAP-Rule" id="MF_01604"/>
    </source>
</evidence>
<evidence type="ECO:0000256" key="4">
    <source>
        <dbReference type="ARBA" id="ARBA00022840"/>
    </source>
</evidence>
<comment type="catalytic activity">
    <reaction evidence="5">
        <text>thiamine + ATP = thiamine phosphate + ADP + H(+)</text>
        <dbReference type="Rhea" id="RHEA:12012"/>
        <dbReference type="ChEBI" id="CHEBI:15378"/>
        <dbReference type="ChEBI" id="CHEBI:18385"/>
        <dbReference type="ChEBI" id="CHEBI:30616"/>
        <dbReference type="ChEBI" id="CHEBI:37575"/>
        <dbReference type="ChEBI" id="CHEBI:456216"/>
        <dbReference type="EC" id="2.7.1.89"/>
    </reaction>
</comment>
<dbReference type="InterPro" id="IPR014093">
    <property type="entry name" value="Thiamine_kinase"/>
</dbReference>
<keyword evidence="3 5" id="KW-0418">Kinase</keyword>
<evidence type="ECO:0000313" key="8">
    <source>
        <dbReference type="Proteomes" id="UP001332939"/>
    </source>
</evidence>
<protein>
    <recommendedName>
        <fullName evidence="5">Thiamine kinase</fullName>
        <ecNumber evidence="5">2.7.1.89</ecNumber>
    </recommendedName>
</protein>
<evidence type="ECO:0000313" key="7">
    <source>
        <dbReference type="EMBL" id="MEB6856687.1"/>
    </source>
</evidence>
<dbReference type="Gene3D" id="3.90.1200.10">
    <property type="match status" value="1"/>
</dbReference>
<organism evidence="7 8">
    <name type="scientific">Proteus cibi</name>
    <dbReference type="NCBI Taxonomy" id="2050966"/>
    <lineage>
        <taxon>Bacteria</taxon>
        <taxon>Pseudomonadati</taxon>
        <taxon>Pseudomonadota</taxon>
        <taxon>Gammaproteobacteria</taxon>
        <taxon>Enterobacterales</taxon>
        <taxon>Morganellaceae</taxon>
        <taxon>Proteus</taxon>
    </lineage>
</organism>
<dbReference type="InterPro" id="IPR011009">
    <property type="entry name" value="Kinase-like_dom_sf"/>
</dbReference>
<comment type="similarity">
    <text evidence="5">Belongs to the thiamine kinase family.</text>
</comment>
<feature type="domain" description="Aminoglycoside phosphotransferase" evidence="6">
    <location>
        <begin position="57"/>
        <end position="211"/>
    </location>
</feature>
<dbReference type="Pfam" id="PF01636">
    <property type="entry name" value="APH"/>
    <property type="match status" value="1"/>
</dbReference>
<keyword evidence="1 5" id="KW-0808">Transferase</keyword>
<dbReference type="EMBL" id="JAMZOO010000001">
    <property type="protein sequence ID" value="MEB6856687.1"/>
    <property type="molecule type" value="Genomic_DNA"/>
</dbReference>
<evidence type="ECO:0000256" key="3">
    <source>
        <dbReference type="ARBA" id="ARBA00022777"/>
    </source>
</evidence>
<dbReference type="EC" id="2.7.1.89" evidence="5"/>
<name>A0ABU6EC88_9GAMM</name>
<sequence>MKFFGMGAIRLSDPHYSSLLNALQALFPATALSKWKITALEGSGGGAFRVQCADIDWVARYYGDEKKALYVHGRKEYAILKQLSCSNLSPKVATRYKEWFFLYWLQGEHLTHQALFSVYLKPLAEKIAILHQHTPLGFPLNLKHELLIYWQRIDRKRLSAKWLRLQQHFLRQPRCNLIKYAPAHMDLHVENILLSDSGIKFIDWEYAADIDTADSLMTFFATNQLNEAQQNTFLDYYYSYHCHYAQPKAADIYSVNTLKERIFSREPFIFYMMLMWYEVRWQQTKDGSFLIMSEPLRRYFSLTN</sequence>
<evidence type="ECO:0000256" key="2">
    <source>
        <dbReference type="ARBA" id="ARBA00022741"/>
    </source>
</evidence>
<comment type="pathway">
    <text evidence="5">Cofactor biosynthesis; thiamine diphosphate biosynthesis; thiamine phosphate from thiamine: step 1/1.</text>
</comment>
<dbReference type="Proteomes" id="UP001332939">
    <property type="component" value="Unassembled WGS sequence"/>
</dbReference>
<dbReference type="RefSeq" id="WP_325931520.1">
    <property type="nucleotide sequence ID" value="NZ_JAMZOO010000001.1"/>
</dbReference>
<dbReference type="InterPro" id="IPR002575">
    <property type="entry name" value="Aminoglycoside_PTrfase"/>
</dbReference>
<reference evidence="7 8" key="1">
    <citation type="submission" date="2022-05" db="EMBL/GenBank/DDBJ databases">
        <title>Whole genome sequences of Escherichia coli of fish isolates collected from Assam, India.</title>
        <authorList>
            <person name="Sudha S."/>
            <person name="Muneeb K.H."/>
            <person name="Rakshit O."/>
            <person name="Mendem S.K."/>
            <person name="Raisen C."/>
            <person name="Holmes M.A."/>
            <person name="Shome B.R."/>
            <person name="Sivaraman G.K."/>
        </authorList>
    </citation>
    <scope>NUCLEOTIDE SEQUENCE [LARGE SCALE GENOMIC DNA]</scope>
    <source>
        <strain evidence="7 8">278</strain>
    </source>
</reference>